<sequence length="30" mass="3094">MYALLEAAGTPSNIIKMPSGYLIGELGIGI</sequence>
<name>X1PAI1_9ZZZZ</name>
<dbReference type="EMBL" id="BARV01038983">
    <property type="protein sequence ID" value="GAI52868.1"/>
    <property type="molecule type" value="Genomic_DNA"/>
</dbReference>
<feature type="non-terminal residue" evidence="1">
    <location>
        <position position="30"/>
    </location>
</feature>
<dbReference type="AlphaFoldDB" id="X1PAI1"/>
<comment type="caution">
    <text evidence="1">The sequence shown here is derived from an EMBL/GenBank/DDBJ whole genome shotgun (WGS) entry which is preliminary data.</text>
</comment>
<gene>
    <name evidence="1" type="ORF">S06H3_59886</name>
</gene>
<accession>X1PAI1</accession>
<reference evidence="1" key="1">
    <citation type="journal article" date="2014" name="Front. Microbiol.">
        <title>High frequency of phylogenetically diverse reductive dehalogenase-homologous genes in deep subseafloor sedimentary metagenomes.</title>
        <authorList>
            <person name="Kawai M."/>
            <person name="Futagami T."/>
            <person name="Toyoda A."/>
            <person name="Takaki Y."/>
            <person name="Nishi S."/>
            <person name="Hori S."/>
            <person name="Arai W."/>
            <person name="Tsubouchi T."/>
            <person name="Morono Y."/>
            <person name="Uchiyama I."/>
            <person name="Ito T."/>
            <person name="Fujiyama A."/>
            <person name="Inagaki F."/>
            <person name="Takami H."/>
        </authorList>
    </citation>
    <scope>NUCLEOTIDE SEQUENCE</scope>
    <source>
        <strain evidence="1">Expedition CK06-06</strain>
    </source>
</reference>
<protein>
    <submittedName>
        <fullName evidence="1">Uncharacterized protein</fullName>
    </submittedName>
</protein>
<proteinExistence type="predicted"/>
<evidence type="ECO:0000313" key="1">
    <source>
        <dbReference type="EMBL" id="GAI52868.1"/>
    </source>
</evidence>
<organism evidence="1">
    <name type="scientific">marine sediment metagenome</name>
    <dbReference type="NCBI Taxonomy" id="412755"/>
    <lineage>
        <taxon>unclassified sequences</taxon>
        <taxon>metagenomes</taxon>
        <taxon>ecological metagenomes</taxon>
    </lineage>
</organism>